<sequence>MLSKSLSGHPLRIDFFSALLAVHQMHLGTMLCFRAELVVDERRDGLEGEVVHGQFTIEIVQERCHDYSFLVANR</sequence>
<protein>
    <submittedName>
        <fullName evidence="1">Uncharacterized protein</fullName>
    </submittedName>
</protein>
<organism evidence="1 2">
    <name type="scientific">Corynebacterium auriscanis</name>
    <dbReference type="NCBI Taxonomy" id="99807"/>
    <lineage>
        <taxon>Bacteria</taxon>
        <taxon>Bacillati</taxon>
        <taxon>Actinomycetota</taxon>
        <taxon>Actinomycetes</taxon>
        <taxon>Mycobacteriales</taxon>
        <taxon>Corynebacteriaceae</taxon>
        <taxon>Corynebacterium</taxon>
    </lineage>
</organism>
<accession>A0A0A2DLG2</accession>
<name>A0A0A2DLG2_9CORY</name>
<dbReference type="AlphaFoldDB" id="A0A0A2DLG2"/>
<gene>
    <name evidence="1" type="ORF">MA47_05560</name>
</gene>
<reference evidence="1 2" key="1">
    <citation type="submission" date="2014-10" db="EMBL/GenBank/DDBJ databases">
        <title>Whole Genome sequence of Corynebacterium auriscanis strain CIP 106629.</title>
        <authorList>
            <person name="Hassan S.S."/>
            <person name="Jamal S.B."/>
            <person name="Tiwari S."/>
            <person name="Oliveira L.D.C."/>
            <person name="Souza F."/>
            <person name="Mariano D.C."/>
            <person name="Almeida S."/>
            <person name="Dorella F."/>
            <person name="Pereira F."/>
            <person name="Carvalho A."/>
            <person name="Leal C.A."/>
            <person name="Soares S.D.C."/>
            <person name="Figueiredo H.C."/>
            <person name="Silva A."/>
            <person name="Azevedo V.A."/>
        </authorList>
    </citation>
    <scope>NUCLEOTIDE SEQUENCE [LARGE SCALE GENOMIC DNA]</scope>
    <source>
        <strain evidence="1 2">CIP 106629</strain>
    </source>
</reference>
<evidence type="ECO:0000313" key="2">
    <source>
        <dbReference type="Proteomes" id="UP000030145"/>
    </source>
</evidence>
<proteinExistence type="predicted"/>
<keyword evidence="2" id="KW-1185">Reference proteome</keyword>
<dbReference type="EMBL" id="JRVJ01000005">
    <property type="protein sequence ID" value="KGM18764.1"/>
    <property type="molecule type" value="Genomic_DNA"/>
</dbReference>
<comment type="caution">
    <text evidence="1">The sequence shown here is derived from an EMBL/GenBank/DDBJ whole genome shotgun (WGS) entry which is preliminary data.</text>
</comment>
<dbReference type="Proteomes" id="UP000030145">
    <property type="component" value="Unassembled WGS sequence"/>
</dbReference>
<evidence type="ECO:0000313" key="1">
    <source>
        <dbReference type="EMBL" id="KGM18764.1"/>
    </source>
</evidence>